<organism evidence="3">
    <name type="scientific">Acinetobacter lwoffii</name>
    <dbReference type="NCBI Taxonomy" id="28090"/>
    <lineage>
        <taxon>Bacteria</taxon>
        <taxon>Pseudomonadati</taxon>
        <taxon>Pseudomonadota</taxon>
        <taxon>Gammaproteobacteria</taxon>
        <taxon>Moraxellales</taxon>
        <taxon>Moraxellaceae</taxon>
        <taxon>Acinetobacter</taxon>
    </lineage>
</organism>
<feature type="region of interest" description="Disordered" evidence="1">
    <location>
        <begin position="1"/>
        <end position="41"/>
    </location>
</feature>
<name>A0A1P8KGP0_ACILW</name>
<evidence type="ECO:0000256" key="1">
    <source>
        <dbReference type="SAM" id="MobiDB-lite"/>
    </source>
</evidence>
<dbReference type="AlphaFoldDB" id="A0A1P8KGP0"/>
<reference evidence="3" key="1">
    <citation type="journal article" date="2016" name="Biomed. Res. Int.">
        <title>Resistance of Permafrost and Modern Acinetobacter lwoffii Strains to Heavy Metals and Arsenic Revealed by Genome Analysis.</title>
        <authorList>
            <person name="Mindlin S."/>
            <person name="Petrenko A."/>
            <person name="Kurakov A."/>
            <person name="Beletsky A."/>
            <person name="Mardanov A."/>
            <person name="Petrova M."/>
        </authorList>
    </citation>
    <scope>NUCLEOTIDE SEQUENCE</scope>
    <source>
        <strain evidence="3">ED23-35</strain>
        <plasmid evidence="3">pALWED1.1</plasmid>
    </source>
</reference>
<evidence type="ECO:0000259" key="2">
    <source>
        <dbReference type="Pfam" id="PF18796"/>
    </source>
</evidence>
<proteinExistence type="predicted"/>
<evidence type="ECO:0000313" key="3">
    <source>
        <dbReference type="EMBL" id="APW48850.1"/>
    </source>
</evidence>
<accession>A0A1P8KGP0</accession>
<geneLocation type="plasmid" evidence="3">
    <name>pALWED1.1</name>
</geneLocation>
<dbReference type="InterPro" id="IPR041047">
    <property type="entry name" value="LPD1"/>
</dbReference>
<gene>
    <name evidence="3" type="ORF">BAA96_1p0145</name>
</gene>
<dbReference type="RefSeq" id="WP_046127682.1">
    <property type="nucleotide sequence ID" value="NZ_CP082144.1"/>
</dbReference>
<sequence length="546" mass="62494">MTEEINSNEKKDGPITDVGKKFAGARKDNPSPDFSGNMNGIKSDSLVTKKEYWQKPDFRADAQSGHKPVKHALLFSLVYANLTNKPLGGGWFSIGQKQWDDAYIATLHFLKNKYESSHYELLEQLTDDFNAYMTVKFGAGRSEKDILERYSAGRHTNRRVKHPLSFSSDTQLRLNNLIPLGWPDDRVLDADNYGAKKLLNTETGQYKWYAVKSISAKRFQTLDNWTEYDTFNAALEKVKTFFQPILDERVIEPKKGRAKPPKRPRYDRVEVREGKDHRKGENIDSQLLMDYFKFSGVEFGNWVNQKERAWFLNCTYDSLMDLVELLGLPVTFASLGGKLGIAFGSRGTGVDSAAAHFEPGNMLIHLTKTQGVGALAHEFAHGFDCVLAKRNGLNNNFFSEYFLYTSKGRYSVQNHQESAYKHLKDGQTADKFIKLVNYLTFKSTKYLDYEERQGGTGFMNNAMHLDQSRSMYWSQPTEIFARLFECWVTDKLAENDQQNGFLVHGTEESANSWNMKLSAYPTGRERAILVDLMDDWLKALVRSWTK</sequence>
<dbReference type="Pfam" id="PF18796">
    <property type="entry name" value="LPD1"/>
    <property type="match status" value="1"/>
</dbReference>
<protein>
    <recommendedName>
        <fullName evidence="2">Large polyvalent protein-associated domain-containing protein</fullName>
    </recommendedName>
</protein>
<feature type="domain" description="Large polyvalent protein-associated" evidence="2">
    <location>
        <begin position="467"/>
        <end position="541"/>
    </location>
</feature>
<keyword evidence="3" id="KW-0614">Plasmid</keyword>
<feature type="compositionally biased region" description="Polar residues" evidence="1">
    <location>
        <begin position="32"/>
        <end position="41"/>
    </location>
</feature>
<feature type="compositionally biased region" description="Basic and acidic residues" evidence="1">
    <location>
        <begin position="7"/>
        <end position="30"/>
    </location>
</feature>
<dbReference type="EMBL" id="KX426227">
    <property type="protein sequence ID" value="APW48850.1"/>
    <property type="molecule type" value="Genomic_DNA"/>
</dbReference>